<dbReference type="Gene3D" id="3.40.50.1820">
    <property type="entry name" value="alpha/beta hydrolase"/>
    <property type="match status" value="1"/>
</dbReference>
<accession>A0A653CJJ1</accession>
<evidence type="ECO:0000313" key="9">
    <source>
        <dbReference type="Proteomes" id="UP000410492"/>
    </source>
</evidence>
<keyword evidence="5" id="KW-0325">Glycoprotein</keyword>
<proteinExistence type="inferred from homology"/>
<evidence type="ECO:0000256" key="3">
    <source>
        <dbReference type="ARBA" id="ARBA00022801"/>
    </source>
</evidence>
<evidence type="ECO:0000313" key="8">
    <source>
        <dbReference type="EMBL" id="VEN48088.1"/>
    </source>
</evidence>
<dbReference type="PROSITE" id="PS00941">
    <property type="entry name" value="CARBOXYLESTERASE_B_2"/>
    <property type="match status" value="1"/>
</dbReference>
<evidence type="ECO:0000256" key="1">
    <source>
        <dbReference type="ARBA" id="ARBA00005964"/>
    </source>
</evidence>
<dbReference type="SUPFAM" id="SSF53474">
    <property type="entry name" value="alpha/beta-Hydrolases"/>
    <property type="match status" value="1"/>
</dbReference>
<feature type="signal peptide" evidence="6">
    <location>
        <begin position="1"/>
        <end position="26"/>
    </location>
</feature>
<evidence type="ECO:0000256" key="6">
    <source>
        <dbReference type="RuleBase" id="RU361235"/>
    </source>
</evidence>
<evidence type="ECO:0000256" key="2">
    <source>
        <dbReference type="ARBA" id="ARBA00022487"/>
    </source>
</evidence>
<sequence length="409" mass="44785">MTTQNIICFLAFLSFYPVLFKCVTNGQNITVTTPSGKILGVQNQTSNGTEYYAFKGIRYAQAPLDDLRFEPPVPVEAWNDTYDATEDKSACMQGLGDGSEDCLFLSVYTPSINSSSPLPVLVWIHGGYLLVGDAKLDSQNPEYLLDENIVFIQIQYRLGIFGFIATGDEVLPGNIGHKDQLLALKWVQENVQYFGGDKDKVTLGGQSAGGVSTSVLAQSPLAKGLFRSVIMDSGTSLCLWSRARRADEASYQTGLLTGLISITENSERLKKHLKKVDAKALQIATETAFTLVTAKDPLAGLGLGTVLEPYSEDALFFNNSYDLLSSGNFNQVPMLVGVNSNEASVYDGPVVFLMAFSSRYDFDRKSLAPINMTDDDKERSQAGKEVKNKYWGPLLPVTVQDNHTISVRN</sequence>
<keyword evidence="2" id="KW-0719">Serine esterase</keyword>
<keyword evidence="3 6" id="KW-0378">Hydrolase</keyword>
<dbReference type="InterPro" id="IPR029058">
    <property type="entry name" value="AB_hydrolase_fold"/>
</dbReference>
<evidence type="ECO:0000256" key="4">
    <source>
        <dbReference type="ARBA" id="ARBA00023157"/>
    </source>
</evidence>
<dbReference type="PANTHER" id="PTHR43142">
    <property type="entry name" value="CARBOXYLIC ESTER HYDROLASE"/>
    <property type="match status" value="1"/>
</dbReference>
<dbReference type="GO" id="GO:0052689">
    <property type="term" value="F:carboxylic ester hydrolase activity"/>
    <property type="evidence" value="ECO:0007669"/>
    <property type="project" value="UniProtKB-KW"/>
</dbReference>
<dbReference type="InterPro" id="IPR002018">
    <property type="entry name" value="CarbesteraseB"/>
</dbReference>
<gene>
    <name evidence="8" type="ORF">CALMAC_LOCUS9672</name>
</gene>
<protein>
    <recommendedName>
        <fullName evidence="6">Carboxylic ester hydrolase</fullName>
        <ecNumber evidence="6">3.1.1.-</ecNumber>
    </recommendedName>
</protein>
<keyword evidence="9" id="KW-1185">Reference proteome</keyword>
<feature type="non-terminal residue" evidence="8">
    <location>
        <position position="409"/>
    </location>
</feature>
<dbReference type="EC" id="3.1.1.-" evidence="6"/>
<evidence type="ECO:0000256" key="5">
    <source>
        <dbReference type="ARBA" id="ARBA00023180"/>
    </source>
</evidence>
<dbReference type="OrthoDB" id="19653at2759"/>
<reference evidence="8 9" key="1">
    <citation type="submission" date="2019-01" db="EMBL/GenBank/DDBJ databases">
        <authorList>
            <person name="Sayadi A."/>
        </authorList>
    </citation>
    <scope>NUCLEOTIDE SEQUENCE [LARGE SCALE GENOMIC DNA]</scope>
</reference>
<dbReference type="PANTHER" id="PTHR43142:SF1">
    <property type="entry name" value="CARBOXYLIC ESTER HYDROLASE"/>
    <property type="match status" value="1"/>
</dbReference>
<dbReference type="InterPro" id="IPR019819">
    <property type="entry name" value="Carboxylesterase_B_CS"/>
</dbReference>
<comment type="similarity">
    <text evidence="1 6">Belongs to the type-B carboxylesterase/lipase family.</text>
</comment>
<feature type="chain" id="PRO_5031608305" description="Carboxylic ester hydrolase" evidence="6">
    <location>
        <begin position="27"/>
        <end position="409"/>
    </location>
</feature>
<dbReference type="Pfam" id="PF00135">
    <property type="entry name" value="COesterase"/>
    <property type="match status" value="1"/>
</dbReference>
<keyword evidence="4" id="KW-1015">Disulfide bond</keyword>
<dbReference type="PROSITE" id="PS00122">
    <property type="entry name" value="CARBOXYLESTERASE_B_1"/>
    <property type="match status" value="1"/>
</dbReference>
<keyword evidence="6" id="KW-0732">Signal</keyword>
<name>A0A653CJJ1_CALMS</name>
<dbReference type="InterPro" id="IPR019826">
    <property type="entry name" value="Carboxylesterase_B_AS"/>
</dbReference>
<dbReference type="EMBL" id="CAACVG010008024">
    <property type="protein sequence ID" value="VEN48088.1"/>
    <property type="molecule type" value="Genomic_DNA"/>
</dbReference>
<feature type="domain" description="Carboxylesterase type B" evidence="7">
    <location>
        <begin position="29"/>
        <end position="390"/>
    </location>
</feature>
<evidence type="ECO:0000259" key="7">
    <source>
        <dbReference type="Pfam" id="PF00135"/>
    </source>
</evidence>
<dbReference type="AlphaFoldDB" id="A0A653CJJ1"/>
<organism evidence="8 9">
    <name type="scientific">Callosobruchus maculatus</name>
    <name type="common">Southern cowpea weevil</name>
    <name type="synonym">Pulse bruchid</name>
    <dbReference type="NCBI Taxonomy" id="64391"/>
    <lineage>
        <taxon>Eukaryota</taxon>
        <taxon>Metazoa</taxon>
        <taxon>Ecdysozoa</taxon>
        <taxon>Arthropoda</taxon>
        <taxon>Hexapoda</taxon>
        <taxon>Insecta</taxon>
        <taxon>Pterygota</taxon>
        <taxon>Neoptera</taxon>
        <taxon>Endopterygota</taxon>
        <taxon>Coleoptera</taxon>
        <taxon>Polyphaga</taxon>
        <taxon>Cucujiformia</taxon>
        <taxon>Chrysomeloidea</taxon>
        <taxon>Chrysomelidae</taxon>
        <taxon>Bruchinae</taxon>
        <taxon>Bruchini</taxon>
        <taxon>Callosobruchus</taxon>
    </lineage>
</organism>
<dbReference type="Proteomes" id="UP000410492">
    <property type="component" value="Unassembled WGS sequence"/>
</dbReference>